<dbReference type="InterPro" id="IPR041492">
    <property type="entry name" value="HAD_2"/>
</dbReference>
<dbReference type="Gene3D" id="3.40.50.1000">
    <property type="entry name" value="HAD superfamily/HAD-like"/>
    <property type="match status" value="1"/>
</dbReference>
<dbReference type="InterPro" id="IPR023198">
    <property type="entry name" value="PGP-like_dom2"/>
</dbReference>
<dbReference type="Pfam" id="PF13419">
    <property type="entry name" value="HAD_2"/>
    <property type="match status" value="1"/>
</dbReference>
<dbReference type="PANTHER" id="PTHR43481">
    <property type="entry name" value="FRUCTOSE-1-PHOSPHATE PHOSPHATASE"/>
    <property type="match status" value="1"/>
</dbReference>
<proteinExistence type="predicted"/>
<dbReference type="NCBIfam" id="TIGR01509">
    <property type="entry name" value="HAD-SF-IA-v3"/>
    <property type="match status" value="1"/>
</dbReference>
<dbReference type="PRINTS" id="PR00413">
    <property type="entry name" value="HADHALOGNASE"/>
</dbReference>
<sequence length="232" mass="24269">MSGPGDVVLHLRSGADIRGVRAVVFDCDGVLVDSESVWLSMLEQWHLRRGLDCGDLERFAGLTAHDTARQLLSSQTGDGGGSREDVGLARLTAELNTTYSSLLHEGVEPMPGAVELVTELACRLPVAVASNGRRVDVESMLGALGILPRLSAVCTVEDVPHGKPAPDLYLAAAERLQIAPQDCAAFEDSPAGSAAAESAGMMVCGVNERADVSLRGPHRLASLTEVSADDAA</sequence>
<accession>A0ABU2DUW7</accession>
<evidence type="ECO:0000313" key="1">
    <source>
        <dbReference type="EMBL" id="MDR8020160.1"/>
    </source>
</evidence>
<name>A0ABU2DUW7_9MICC</name>
<dbReference type="Proteomes" id="UP001251870">
    <property type="component" value="Unassembled WGS sequence"/>
</dbReference>
<dbReference type="SUPFAM" id="SSF56784">
    <property type="entry name" value="HAD-like"/>
    <property type="match status" value="1"/>
</dbReference>
<dbReference type="SFLD" id="SFLDG01129">
    <property type="entry name" value="C1.5:_HAD__Beta-PGM__Phosphata"/>
    <property type="match status" value="1"/>
</dbReference>
<dbReference type="RefSeq" id="WP_310549140.1">
    <property type="nucleotide sequence ID" value="NZ_JAVKGR010000017.1"/>
</dbReference>
<organism evidence="1 2">
    <name type="scientific">Nesterenkonia aerolata</name>
    <dbReference type="NCBI Taxonomy" id="3074079"/>
    <lineage>
        <taxon>Bacteria</taxon>
        <taxon>Bacillati</taxon>
        <taxon>Actinomycetota</taxon>
        <taxon>Actinomycetes</taxon>
        <taxon>Micrococcales</taxon>
        <taxon>Micrococcaceae</taxon>
        <taxon>Nesterenkonia</taxon>
    </lineage>
</organism>
<dbReference type="PANTHER" id="PTHR43481:SF4">
    <property type="entry name" value="GLYCEROL-1-PHOSPHATE PHOSPHOHYDROLASE 1-RELATED"/>
    <property type="match status" value="1"/>
</dbReference>
<comment type="caution">
    <text evidence="1">The sequence shown here is derived from an EMBL/GenBank/DDBJ whole genome shotgun (WGS) entry which is preliminary data.</text>
</comment>
<gene>
    <name evidence="1" type="ORF">RIL96_11350</name>
</gene>
<evidence type="ECO:0000313" key="2">
    <source>
        <dbReference type="Proteomes" id="UP001251870"/>
    </source>
</evidence>
<dbReference type="InterPro" id="IPR023214">
    <property type="entry name" value="HAD_sf"/>
</dbReference>
<keyword evidence="2" id="KW-1185">Reference proteome</keyword>
<dbReference type="InterPro" id="IPR051806">
    <property type="entry name" value="HAD-like_SPP"/>
</dbReference>
<dbReference type="EMBL" id="JAVKGR010000017">
    <property type="protein sequence ID" value="MDR8020160.1"/>
    <property type="molecule type" value="Genomic_DNA"/>
</dbReference>
<reference evidence="1 2" key="1">
    <citation type="submission" date="2023-09" db="EMBL/GenBank/DDBJ databases">
        <title>Description of three actinobacteria isolated from air of manufacturing shop in a pharmaceutical factory.</title>
        <authorList>
            <person name="Zhang D.-F."/>
        </authorList>
    </citation>
    <scope>NUCLEOTIDE SEQUENCE [LARGE SCALE GENOMIC DNA]</scope>
    <source>
        <strain evidence="1 2">LY-0111</strain>
    </source>
</reference>
<dbReference type="Gene3D" id="1.10.150.240">
    <property type="entry name" value="Putative phosphatase, domain 2"/>
    <property type="match status" value="1"/>
</dbReference>
<protein>
    <submittedName>
        <fullName evidence="1">HAD family phosphatase</fullName>
    </submittedName>
</protein>
<dbReference type="CDD" id="cd07505">
    <property type="entry name" value="HAD_BPGM-like"/>
    <property type="match status" value="1"/>
</dbReference>
<dbReference type="InterPro" id="IPR036412">
    <property type="entry name" value="HAD-like_sf"/>
</dbReference>
<dbReference type="SFLD" id="SFLDS00003">
    <property type="entry name" value="Haloacid_Dehalogenase"/>
    <property type="match status" value="1"/>
</dbReference>
<dbReference type="InterPro" id="IPR006439">
    <property type="entry name" value="HAD-SF_hydro_IA"/>
</dbReference>